<protein>
    <submittedName>
        <fullName evidence="1">Uncharacterized protein</fullName>
    </submittedName>
</protein>
<reference evidence="2" key="1">
    <citation type="journal article" date="2009" name="Genome Res.">
        <title>Comparative genomic analyses of the human fungal pathogens Coccidioides and their relatives.</title>
        <authorList>
            <person name="Sharpton T.J."/>
            <person name="Stajich J.E."/>
            <person name="Rounsley S.D."/>
            <person name="Gardner M.J."/>
            <person name="Wortman J.R."/>
            <person name="Jordar V.S."/>
            <person name="Maiti R."/>
            <person name="Kodira C.D."/>
            <person name="Neafsey D.E."/>
            <person name="Zeng Q."/>
            <person name="Hung C.-Y."/>
            <person name="McMahan C."/>
            <person name="Muszewska A."/>
            <person name="Grynberg M."/>
            <person name="Mandel M.A."/>
            <person name="Kellner E.M."/>
            <person name="Barker B.M."/>
            <person name="Galgiani J.N."/>
            <person name="Orbach M.J."/>
            <person name="Kirkland T.N."/>
            <person name="Cole G.T."/>
            <person name="Henn M.R."/>
            <person name="Birren B.W."/>
            <person name="Taylor J.W."/>
        </authorList>
    </citation>
    <scope>NUCLEOTIDE SEQUENCE [LARGE SCALE GENOMIC DNA]</scope>
    <source>
        <strain evidence="2">RS</strain>
    </source>
</reference>
<dbReference type="OrthoDB" id="2906425at2759"/>
<dbReference type="AlphaFoldDB" id="A0A0E1RXB4"/>
<dbReference type="RefSeq" id="XP_001242246.1">
    <property type="nucleotide sequence ID" value="XM_001242245.1"/>
</dbReference>
<dbReference type="EMBL" id="GG704912">
    <property type="protein sequence ID" value="EAS30663.1"/>
    <property type="molecule type" value="Genomic_DNA"/>
</dbReference>
<proteinExistence type="predicted"/>
<evidence type="ECO:0000313" key="1">
    <source>
        <dbReference type="EMBL" id="EAS30663.1"/>
    </source>
</evidence>
<gene>
    <name evidence="1" type="ORF">CIMG_13018</name>
</gene>
<dbReference type="GeneID" id="24164645"/>
<dbReference type="VEuPathDB" id="FungiDB:CIMG_13018"/>
<dbReference type="Proteomes" id="UP000001261">
    <property type="component" value="Unassembled WGS sequence"/>
</dbReference>
<keyword evidence="2" id="KW-1185">Reference proteome</keyword>
<organism evidence="1 2">
    <name type="scientific">Coccidioides immitis (strain RS)</name>
    <name type="common">Valley fever fungus</name>
    <dbReference type="NCBI Taxonomy" id="246410"/>
    <lineage>
        <taxon>Eukaryota</taxon>
        <taxon>Fungi</taxon>
        <taxon>Dikarya</taxon>
        <taxon>Ascomycota</taxon>
        <taxon>Pezizomycotina</taxon>
        <taxon>Eurotiomycetes</taxon>
        <taxon>Eurotiomycetidae</taxon>
        <taxon>Onygenales</taxon>
        <taxon>Onygenaceae</taxon>
        <taxon>Coccidioides</taxon>
    </lineage>
</organism>
<accession>A0A0E1RXB4</accession>
<sequence length="255" mass="29619">MGAAWMPRILKPDYTWPRPMPSTISETTPLIPAAPSRNTCWLWAIVYKALFHFSKQYCSWFGHQFSNVAELHFGLIMKWTDQTSLEEVVTMQMARAAGIHVPKLLSCGEHVGDSYNQVFLILMTRLPGIFLEYSSDLFEHNNEDLWIHKLKLCPDSIHLWQILFDQNHICSVLGTPIRSTRVPNHIMGLFTSERELTQYLLAPAFTYSFKSRAEYDETFMRAKRIEQVPHQVTFTHGDFKAQYPCRLQPAFVQFS</sequence>
<dbReference type="InParanoid" id="A0A0E1RXB4"/>
<reference evidence="2" key="2">
    <citation type="journal article" date="2010" name="Genome Res.">
        <title>Population genomic sequencing of Coccidioides fungi reveals recent hybridization and transposon control.</title>
        <authorList>
            <person name="Neafsey D.E."/>
            <person name="Barker B.M."/>
            <person name="Sharpton T.J."/>
            <person name="Stajich J.E."/>
            <person name="Park D.J."/>
            <person name="Whiston E."/>
            <person name="Hung C.-Y."/>
            <person name="McMahan C."/>
            <person name="White J."/>
            <person name="Sykes S."/>
            <person name="Heiman D."/>
            <person name="Young S."/>
            <person name="Zeng Q."/>
            <person name="Abouelleil A."/>
            <person name="Aftuck L."/>
            <person name="Bessette D."/>
            <person name="Brown A."/>
            <person name="FitzGerald M."/>
            <person name="Lui A."/>
            <person name="Macdonald J.P."/>
            <person name="Priest M."/>
            <person name="Orbach M.J."/>
            <person name="Galgiani J.N."/>
            <person name="Kirkland T.N."/>
            <person name="Cole G.T."/>
            <person name="Birren B.W."/>
            <person name="Henn M.R."/>
            <person name="Taylor J.W."/>
            <person name="Rounsley S.D."/>
        </authorList>
    </citation>
    <scope>GENOME REANNOTATION</scope>
    <source>
        <strain evidence="2">RS</strain>
    </source>
</reference>
<evidence type="ECO:0000313" key="2">
    <source>
        <dbReference type="Proteomes" id="UP000001261"/>
    </source>
</evidence>
<dbReference type="KEGG" id="cim:CIMG_13018"/>
<dbReference type="STRING" id="246410.A0A0E1RXB4"/>
<name>A0A0E1RXB4_COCIM</name>